<evidence type="ECO:0000313" key="1">
    <source>
        <dbReference type="EMBL" id="CAG6735863.1"/>
    </source>
</evidence>
<name>A0A8D8YVF6_9HEMI</name>
<dbReference type="AlphaFoldDB" id="A0A8D8YVF6"/>
<sequence length="242" mass="27841">MFFSHLVYNIGVSSNSLLSWEYLLQVVNMSKLSKSRRKSSQYKLKILEDFLKVSNSQEEYTRSDLKCFLTDEEYEAVAEMLDLPPLGEINQRAQQAHGSLYLSKPSGSPSSSDIKDENWDMSVNLGSDTKPNNARRYLCGNPYLKFIRNPEKYAAKWRKPEPMKAKDILNASTVEKSKFITDKIIGDFIKWRKSICDSKEVEIDEKVLSQLFDIGKLRTMVSSQLFDIGKSHDRAVCQISWQ</sequence>
<proteinExistence type="predicted"/>
<dbReference type="EMBL" id="HBUF01397164">
    <property type="protein sequence ID" value="CAG6735863.1"/>
    <property type="molecule type" value="Transcribed_RNA"/>
</dbReference>
<reference evidence="1" key="1">
    <citation type="submission" date="2021-05" db="EMBL/GenBank/DDBJ databases">
        <authorList>
            <person name="Alioto T."/>
            <person name="Alioto T."/>
            <person name="Gomez Garrido J."/>
        </authorList>
    </citation>
    <scope>NUCLEOTIDE SEQUENCE</scope>
</reference>
<accession>A0A8D8YVF6</accession>
<organism evidence="1">
    <name type="scientific">Cacopsylla melanoneura</name>
    <dbReference type="NCBI Taxonomy" id="428564"/>
    <lineage>
        <taxon>Eukaryota</taxon>
        <taxon>Metazoa</taxon>
        <taxon>Ecdysozoa</taxon>
        <taxon>Arthropoda</taxon>
        <taxon>Hexapoda</taxon>
        <taxon>Insecta</taxon>
        <taxon>Pterygota</taxon>
        <taxon>Neoptera</taxon>
        <taxon>Paraneoptera</taxon>
        <taxon>Hemiptera</taxon>
        <taxon>Sternorrhyncha</taxon>
        <taxon>Psylloidea</taxon>
        <taxon>Psyllidae</taxon>
        <taxon>Psyllinae</taxon>
        <taxon>Cacopsylla</taxon>
    </lineage>
</organism>
<protein>
    <submittedName>
        <fullName evidence="1">Uncharacterized protein</fullName>
    </submittedName>
</protein>